<proteinExistence type="predicted"/>
<protein>
    <submittedName>
        <fullName evidence="1">Uncharacterized protein</fullName>
    </submittedName>
</protein>
<evidence type="ECO:0000313" key="1">
    <source>
        <dbReference type="EMBL" id="RSN73243.1"/>
    </source>
</evidence>
<reference evidence="1 2" key="1">
    <citation type="submission" date="2018-10" db="EMBL/GenBank/DDBJ databases">
        <title>Co-occurring genomic capacity for anaerobic methane metabolism and dissimilatory sulfite reduction discovered in the Korarchaeota.</title>
        <authorList>
            <person name="Mckay L.J."/>
            <person name="Dlakic M."/>
            <person name="Fields M.W."/>
            <person name="Delmont T.O."/>
            <person name="Eren A.M."/>
            <person name="Jay Z.J."/>
            <person name="Klingelsmith K.B."/>
            <person name="Rusch D.B."/>
            <person name="Inskeep W.P."/>
        </authorList>
    </citation>
    <scope>NUCLEOTIDE SEQUENCE [LARGE SCALE GENOMIC DNA]</scope>
    <source>
        <strain evidence="1 2">MDKW</strain>
    </source>
</reference>
<dbReference type="AlphaFoldDB" id="A0A3R9PFS9"/>
<sequence>MNKYGLDVGVHCSLCSLELALAWHAITTEAANWVIGASMGTVTVGCGLCGFKLVEAAGYRAAKCCIGEWYDCNCHCVNIKWG</sequence>
<gene>
    <name evidence="1" type="ORF">D6D85_10990</name>
</gene>
<evidence type="ECO:0000313" key="2">
    <source>
        <dbReference type="Proteomes" id="UP000277582"/>
    </source>
</evidence>
<organism evidence="1 2">
    <name type="scientific">Candidatus Methanodesulfokora washburnensis</name>
    <dbReference type="NCBI Taxonomy" id="2478471"/>
    <lineage>
        <taxon>Archaea</taxon>
        <taxon>Thermoproteota</taxon>
        <taxon>Candidatus Korarchaeia</taxon>
        <taxon>Candidatus Korarchaeia incertae sedis</taxon>
        <taxon>Candidatus Methanodesulfokora</taxon>
    </lineage>
</organism>
<dbReference type="EMBL" id="RCOS01000125">
    <property type="protein sequence ID" value="RSN73243.1"/>
    <property type="molecule type" value="Genomic_DNA"/>
</dbReference>
<comment type="caution">
    <text evidence="1">The sequence shown here is derived from an EMBL/GenBank/DDBJ whole genome shotgun (WGS) entry which is preliminary data.</text>
</comment>
<name>A0A3R9PFS9_9CREN</name>
<accession>A0A3R9PFS9</accession>
<dbReference type="Proteomes" id="UP000277582">
    <property type="component" value="Unassembled WGS sequence"/>
</dbReference>
<keyword evidence="2" id="KW-1185">Reference proteome</keyword>